<feature type="transmembrane region" description="Helical" evidence="6">
    <location>
        <begin position="187"/>
        <end position="205"/>
    </location>
</feature>
<dbReference type="GO" id="GO:0015086">
    <property type="term" value="F:cadmium ion transmembrane transporter activity"/>
    <property type="evidence" value="ECO:0007669"/>
    <property type="project" value="TreeGrafter"/>
</dbReference>
<dbReference type="Pfam" id="PF01566">
    <property type="entry name" value="Nramp"/>
    <property type="match status" value="1"/>
</dbReference>
<dbReference type="NCBIfam" id="TIGR01197">
    <property type="entry name" value="nramp"/>
    <property type="match status" value="1"/>
</dbReference>
<feature type="transmembrane region" description="Helical" evidence="6">
    <location>
        <begin position="433"/>
        <end position="452"/>
    </location>
</feature>
<dbReference type="HAMAP" id="MF_00221">
    <property type="entry name" value="NRAMP"/>
    <property type="match status" value="1"/>
</dbReference>
<evidence type="ECO:0000256" key="6">
    <source>
        <dbReference type="SAM" id="Phobius"/>
    </source>
</evidence>
<sequence length="558" mass="62528">MTGKNNDGFECDSCEHEYSNEKKEELIDDFAETRIDVGEPDVKSRFSFRKLWKFTGPGFLMSIAYLDPGNIESDLQSGAMAQYRLIWVLLAAHILGLLMQRLSARIGVVTGQHMSEIAHSYYTKVPRFALWIMVQIAIIGSDMQEVIGTAISLFLLSNGNIPLWVGVLITICDTFSFLFLERYGVRYFELFFCFLISCMAVSFGYEFVKTTPEAGGLFKGMVLPWCDGCDSDQLLQGISIVGAVVMPHNFYLHSALVQSRKVDRKKRVAVQEANLYYFIESALALFCSFIINVLVMSVFAAGMYGKSNAHVREVCETTDNGMSNFYKDVFANNTDDAESDIYHAGIYLGCTFGVGALYIWAIGILAAGQSSTMTGTYTGQFVMEGFIKLRMPAWKRLLLTRSLAILPTLAVVIFSGGIQNITGLNDFLNCVQMLQLPFALIPVLTFVADKKLMGEFSCSLTQKWFSMLVSILVLAINIFFLYEWVGEEFGWTPIAIASTAVLCVIYGVLIIYLTYYCLVAMGTISPWNSQWFPSPKYQNFDQPWTEDDVSQADSIHKN</sequence>
<dbReference type="NCBIfam" id="NF037982">
    <property type="entry name" value="Nramp_1"/>
    <property type="match status" value="1"/>
</dbReference>
<keyword evidence="5 6" id="KW-0472">Membrane</keyword>
<dbReference type="GO" id="GO:0005381">
    <property type="term" value="F:iron ion transmembrane transporter activity"/>
    <property type="evidence" value="ECO:0007669"/>
    <property type="project" value="TreeGrafter"/>
</dbReference>
<comment type="caution">
    <text evidence="7">The sequence shown here is derived from an EMBL/GenBank/DDBJ whole genome shotgun (WGS) entry which is preliminary data.</text>
</comment>
<feature type="transmembrane region" description="Helical" evidence="6">
    <location>
        <begin position="494"/>
        <end position="518"/>
    </location>
</feature>
<keyword evidence="8" id="KW-1185">Reference proteome</keyword>
<feature type="transmembrane region" description="Helical" evidence="6">
    <location>
        <begin position="234"/>
        <end position="254"/>
    </location>
</feature>
<accession>A0AA36D6T1</accession>
<dbReference type="PRINTS" id="PR00447">
    <property type="entry name" value="NATRESASSCMP"/>
</dbReference>
<keyword evidence="3 6" id="KW-0812">Transmembrane</keyword>
<dbReference type="GO" id="GO:0010008">
    <property type="term" value="C:endosome membrane"/>
    <property type="evidence" value="ECO:0007669"/>
    <property type="project" value="TreeGrafter"/>
</dbReference>
<dbReference type="Proteomes" id="UP001177023">
    <property type="component" value="Unassembled WGS sequence"/>
</dbReference>
<comment type="similarity">
    <text evidence="2">Belongs to the NRAMP family.</text>
</comment>
<dbReference type="AlphaFoldDB" id="A0AA36D6T1"/>
<proteinExistence type="inferred from homology"/>
<evidence type="ECO:0000256" key="1">
    <source>
        <dbReference type="ARBA" id="ARBA00004141"/>
    </source>
</evidence>
<dbReference type="PANTHER" id="PTHR11706:SF32">
    <property type="entry name" value="NRAMP-LIKE TRANSPORTER SMF-3"/>
    <property type="match status" value="1"/>
</dbReference>
<organism evidence="7 8">
    <name type="scientific">Mesorhabditis spiculigera</name>
    <dbReference type="NCBI Taxonomy" id="96644"/>
    <lineage>
        <taxon>Eukaryota</taxon>
        <taxon>Metazoa</taxon>
        <taxon>Ecdysozoa</taxon>
        <taxon>Nematoda</taxon>
        <taxon>Chromadorea</taxon>
        <taxon>Rhabditida</taxon>
        <taxon>Rhabditina</taxon>
        <taxon>Rhabditomorpha</taxon>
        <taxon>Rhabditoidea</taxon>
        <taxon>Rhabditidae</taxon>
        <taxon>Mesorhabditinae</taxon>
        <taxon>Mesorhabditis</taxon>
    </lineage>
</organism>
<keyword evidence="4 6" id="KW-1133">Transmembrane helix</keyword>
<evidence type="ECO:0000256" key="5">
    <source>
        <dbReference type="ARBA" id="ARBA00023136"/>
    </source>
</evidence>
<reference evidence="7" key="1">
    <citation type="submission" date="2023-06" db="EMBL/GenBank/DDBJ databases">
        <authorList>
            <person name="Delattre M."/>
        </authorList>
    </citation>
    <scope>NUCLEOTIDE SEQUENCE</scope>
    <source>
        <strain evidence="7">AF72</strain>
    </source>
</reference>
<evidence type="ECO:0000313" key="8">
    <source>
        <dbReference type="Proteomes" id="UP001177023"/>
    </source>
</evidence>
<evidence type="ECO:0000256" key="2">
    <source>
        <dbReference type="ARBA" id="ARBA00006670"/>
    </source>
</evidence>
<gene>
    <name evidence="7" type="ORF">MSPICULIGERA_LOCUS19032</name>
</gene>
<name>A0AA36D6T1_9BILA</name>
<dbReference type="PANTHER" id="PTHR11706">
    <property type="entry name" value="SOLUTE CARRIER PROTEIN FAMILY 11 MEMBER"/>
    <property type="match status" value="1"/>
</dbReference>
<feature type="non-terminal residue" evidence="7">
    <location>
        <position position="558"/>
    </location>
</feature>
<feature type="transmembrane region" description="Helical" evidence="6">
    <location>
        <begin position="86"/>
        <end position="108"/>
    </location>
</feature>
<feature type="transmembrane region" description="Helical" evidence="6">
    <location>
        <begin position="275"/>
        <end position="304"/>
    </location>
</feature>
<evidence type="ECO:0000313" key="7">
    <source>
        <dbReference type="EMBL" id="CAJ0580854.1"/>
    </source>
</evidence>
<evidence type="ECO:0000256" key="3">
    <source>
        <dbReference type="ARBA" id="ARBA00022692"/>
    </source>
</evidence>
<protein>
    <submittedName>
        <fullName evidence="7">Uncharacterized protein</fullName>
    </submittedName>
</protein>
<feature type="transmembrane region" description="Helical" evidence="6">
    <location>
        <begin position="464"/>
        <end position="482"/>
    </location>
</feature>
<dbReference type="InterPro" id="IPR001046">
    <property type="entry name" value="NRAMP_fam"/>
</dbReference>
<dbReference type="EMBL" id="CATQJA010002662">
    <property type="protein sequence ID" value="CAJ0580854.1"/>
    <property type="molecule type" value="Genomic_DNA"/>
</dbReference>
<comment type="subcellular location">
    <subcellularLocation>
        <location evidence="1">Membrane</location>
        <topology evidence="1">Multi-pass membrane protein</topology>
    </subcellularLocation>
</comment>
<evidence type="ECO:0000256" key="4">
    <source>
        <dbReference type="ARBA" id="ARBA00022989"/>
    </source>
</evidence>
<dbReference type="GO" id="GO:0005886">
    <property type="term" value="C:plasma membrane"/>
    <property type="evidence" value="ECO:0007669"/>
    <property type="project" value="TreeGrafter"/>
</dbReference>
<feature type="transmembrane region" description="Helical" evidence="6">
    <location>
        <begin position="161"/>
        <end position="180"/>
    </location>
</feature>
<dbReference type="GO" id="GO:0005384">
    <property type="term" value="F:manganese ion transmembrane transporter activity"/>
    <property type="evidence" value="ECO:0007669"/>
    <property type="project" value="TreeGrafter"/>
</dbReference>
<feature type="transmembrane region" description="Helical" evidence="6">
    <location>
        <begin position="398"/>
        <end position="421"/>
    </location>
</feature>
<feature type="transmembrane region" description="Helical" evidence="6">
    <location>
        <begin position="346"/>
        <end position="367"/>
    </location>
</feature>